<feature type="region of interest" description="Disordered" evidence="1">
    <location>
        <begin position="34"/>
        <end position="53"/>
    </location>
</feature>
<keyword evidence="2" id="KW-0812">Transmembrane</keyword>
<name>A0ABV8JC85_9BACL</name>
<dbReference type="EMBL" id="JBHSAP010000009">
    <property type="protein sequence ID" value="MFC4076498.1"/>
    <property type="molecule type" value="Genomic_DNA"/>
</dbReference>
<evidence type="ECO:0000256" key="2">
    <source>
        <dbReference type="SAM" id="Phobius"/>
    </source>
</evidence>
<proteinExistence type="predicted"/>
<gene>
    <name evidence="3" type="ORF">ACFOUO_06700</name>
</gene>
<accession>A0ABV8JC85</accession>
<dbReference type="RefSeq" id="WP_380703497.1">
    <property type="nucleotide sequence ID" value="NZ_JBHSAP010000009.1"/>
</dbReference>
<reference evidence="4" key="1">
    <citation type="journal article" date="2019" name="Int. J. Syst. Evol. Microbiol.">
        <title>The Global Catalogue of Microorganisms (GCM) 10K type strain sequencing project: providing services to taxonomists for standard genome sequencing and annotation.</title>
        <authorList>
            <consortium name="The Broad Institute Genomics Platform"/>
            <consortium name="The Broad Institute Genome Sequencing Center for Infectious Disease"/>
            <person name="Wu L."/>
            <person name="Ma J."/>
        </authorList>
    </citation>
    <scope>NUCLEOTIDE SEQUENCE [LARGE SCALE GENOMIC DNA]</scope>
    <source>
        <strain evidence="4">IBRC-M 10813</strain>
    </source>
</reference>
<keyword evidence="2" id="KW-0472">Membrane</keyword>
<evidence type="ECO:0000256" key="1">
    <source>
        <dbReference type="SAM" id="MobiDB-lite"/>
    </source>
</evidence>
<evidence type="ECO:0000313" key="4">
    <source>
        <dbReference type="Proteomes" id="UP001595843"/>
    </source>
</evidence>
<protein>
    <submittedName>
        <fullName evidence="3">Uncharacterized protein</fullName>
    </submittedName>
</protein>
<comment type="caution">
    <text evidence="3">The sequence shown here is derived from an EMBL/GenBank/DDBJ whole genome shotgun (WGS) entry which is preliminary data.</text>
</comment>
<keyword evidence="4" id="KW-1185">Reference proteome</keyword>
<evidence type="ECO:0000313" key="3">
    <source>
        <dbReference type="EMBL" id="MFC4076498.1"/>
    </source>
</evidence>
<sequence>MNLLEVIVLGFVAFNVLYFACRFVKEQAELPKHRPSASFNKEKQRAEVAQTGA</sequence>
<organism evidence="3 4">
    <name type="scientific">Salinithrix halophila</name>
    <dbReference type="NCBI Taxonomy" id="1485204"/>
    <lineage>
        <taxon>Bacteria</taxon>
        <taxon>Bacillati</taxon>
        <taxon>Bacillota</taxon>
        <taxon>Bacilli</taxon>
        <taxon>Bacillales</taxon>
        <taxon>Thermoactinomycetaceae</taxon>
        <taxon>Salinithrix</taxon>
    </lineage>
</organism>
<feature type="transmembrane region" description="Helical" evidence="2">
    <location>
        <begin position="6"/>
        <end position="24"/>
    </location>
</feature>
<keyword evidence="2" id="KW-1133">Transmembrane helix</keyword>
<dbReference type="Proteomes" id="UP001595843">
    <property type="component" value="Unassembled WGS sequence"/>
</dbReference>